<feature type="domain" description="Zn(2)-C6 fungal-type" evidence="8">
    <location>
        <begin position="10"/>
        <end position="42"/>
    </location>
</feature>
<dbReference type="Gene3D" id="4.10.240.10">
    <property type="entry name" value="Zn(2)-C6 fungal-type DNA-binding domain"/>
    <property type="match status" value="1"/>
</dbReference>
<dbReference type="Proteomes" id="UP000326565">
    <property type="component" value="Unassembled WGS sequence"/>
</dbReference>
<dbReference type="GO" id="GO:0005634">
    <property type="term" value="C:nucleus"/>
    <property type="evidence" value="ECO:0007669"/>
    <property type="project" value="UniProtKB-SubCell"/>
</dbReference>
<evidence type="ECO:0000256" key="6">
    <source>
        <dbReference type="ARBA" id="ARBA00023242"/>
    </source>
</evidence>
<dbReference type="EMBL" id="ML732203">
    <property type="protein sequence ID" value="KAB8074822.1"/>
    <property type="molecule type" value="Genomic_DNA"/>
</dbReference>
<keyword evidence="10" id="KW-1185">Reference proteome</keyword>
<dbReference type="Pfam" id="PF00172">
    <property type="entry name" value="Zn_clus"/>
    <property type="match status" value="1"/>
</dbReference>
<keyword evidence="6" id="KW-0539">Nucleus</keyword>
<dbReference type="InterPro" id="IPR036864">
    <property type="entry name" value="Zn2-C6_fun-type_DNA-bd_sf"/>
</dbReference>
<dbReference type="SUPFAM" id="SSF57701">
    <property type="entry name" value="Zn2/Cys6 DNA-binding domain"/>
    <property type="match status" value="1"/>
</dbReference>
<evidence type="ECO:0000256" key="4">
    <source>
        <dbReference type="ARBA" id="ARBA00023125"/>
    </source>
</evidence>
<keyword evidence="3" id="KW-0805">Transcription regulation</keyword>
<reference evidence="9 10" key="1">
    <citation type="submission" date="2019-04" db="EMBL/GenBank/DDBJ databases">
        <title>Friends and foes A comparative genomics study of 23 Aspergillus species from section Flavi.</title>
        <authorList>
            <consortium name="DOE Joint Genome Institute"/>
            <person name="Kjaerbolling I."/>
            <person name="Vesth T."/>
            <person name="Frisvad J.C."/>
            <person name="Nybo J.L."/>
            <person name="Theobald S."/>
            <person name="Kildgaard S."/>
            <person name="Isbrandt T."/>
            <person name="Kuo A."/>
            <person name="Sato A."/>
            <person name="Lyhne E.K."/>
            <person name="Kogle M.E."/>
            <person name="Wiebenga A."/>
            <person name="Kun R.S."/>
            <person name="Lubbers R.J."/>
            <person name="Makela M.R."/>
            <person name="Barry K."/>
            <person name="Chovatia M."/>
            <person name="Clum A."/>
            <person name="Daum C."/>
            <person name="Haridas S."/>
            <person name="He G."/>
            <person name="LaButti K."/>
            <person name="Lipzen A."/>
            <person name="Mondo S."/>
            <person name="Riley R."/>
            <person name="Salamov A."/>
            <person name="Simmons B.A."/>
            <person name="Magnuson J.K."/>
            <person name="Henrissat B."/>
            <person name="Mortensen U.H."/>
            <person name="Larsen T.O."/>
            <person name="Devries R.P."/>
            <person name="Grigoriev I.V."/>
            <person name="Machida M."/>
            <person name="Baker S.E."/>
            <person name="Andersen M.R."/>
        </authorList>
    </citation>
    <scope>NUCLEOTIDE SEQUENCE [LARGE SCALE GENOMIC DNA]</scope>
    <source>
        <strain evidence="9 10">CBS 151.66</strain>
    </source>
</reference>
<evidence type="ECO:0000256" key="7">
    <source>
        <dbReference type="SAM" id="MobiDB-lite"/>
    </source>
</evidence>
<proteinExistence type="predicted"/>
<name>A0A5N5X684_9EURO</name>
<accession>A0A5N5X684</accession>
<dbReference type="GO" id="GO:0006351">
    <property type="term" value="P:DNA-templated transcription"/>
    <property type="evidence" value="ECO:0007669"/>
    <property type="project" value="InterPro"/>
</dbReference>
<dbReference type="InterPro" id="IPR007219">
    <property type="entry name" value="XnlR_reg_dom"/>
</dbReference>
<evidence type="ECO:0000259" key="8">
    <source>
        <dbReference type="PROSITE" id="PS50048"/>
    </source>
</evidence>
<evidence type="ECO:0000256" key="5">
    <source>
        <dbReference type="ARBA" id="ARBA00023163"/>
    </source>
</evidence>
<keyword evidence="5" id="KW-0804">Transcription</keyword>
<dbReference type="PANTHER" id="PTHR31001:SF40">
    <property type="entry name" value="ZN(II)2CYS6 TRANSCRIPTION FACTOR (EUROFUNG)"/>
    <property type="match status" value="1"/>
</dbReference>
<evidence type="ECO:0000313" key="10">
    <source>
        <dbReference type="Proteomes" id="UP000326565"/>
    </source>
</evidence>
<dbReference type="PROSITE" id="PS50048">
    <property type="entry name" value="ZN2_CY6_FUNGAL_2"/>
    <property type="match status" value="1"/>
</dbReference>
<evidence type="ECO:0000256" key="1">
    <source>
        <dbReference type="ARBA" id="ARBA00004123"/>
    </source>
</evidence>
<dbReference type="CDD" id="cd00067">
    <property type="entry name" value="GAL4"/>
    <property type="match status" value="1"/>
</dbReference>
<dbReference type="PANTHER" id="PTHR31001">
    <property type="entry name" value="UNCHARACTERIZED TRANSCRIPTIONAL REGULATORY PROTEIN"/>
    <property type="match status" value="1"/>
</dbReference>
<protein>
    <recommendedName>
        <fullName evidence="8">Zn(2)-C6 fungal-type domain-containing protein</fullName>
    </recommendedName>
</protein>
<dbReference type="AlphaFoldDB" id="A0A5N5X684"/>
<dbReference type="SMART" id="SM00066">
    <property type="entry name" value="GAL4"/>
    <property type="match status" value="1"/>
</dbReference>
<keyword evidence="2" id="KW-0479">Metal-binding</keyword>
<dbReference type="GO" id="GO:0009893">
    <property type="term" value="P:positive regulation of metabolic process"/>
    <property type="evidence" value="ECO:0007669"/>
    <property type="project" value="UniProtKB-ARBA"/>
</dbReference>
<keyword evidence="4" id="KW-0238">DNA-binding</keyword>
<dbReference type="InterPro" id="IPR050613">
    <property type="entry name" value="Sec_Metabolite_Reg"/>
</dbReference>
<dbReference type="Pfam" id="PF04082">
    <property type="entry name" value="Fungal_trans"/>
    <property type="match status" value="1"/>
</dbReference>
<dbReference type="GO" id="GO:0000981">
    <property type="term" value="F:DNA-binding transcription factor activity, RNA polymerase II-specific"/>
    <property type="evidence" value="ECO:0007669"/>
    <property type="project" value="InterPro"/>
</dbReference>
<dbReference type="PROSITE" id="PS00463">
    <property type="entry name" value="ZN2_CY6_FUNGAL_1"/>
    <property type="match status" value="1"/>
</dbReference>
<sequence>MYRRNGKPTSCEPCRLSKVRCDHATPICARCRARRITEKCYYHPAPMTRSGTKYRHFHKGTPSDAGHSRSASLDSHDKAPFTVLQPVLQRAQEDHNGDQPLNLVLPDSSPVPPPGSSRLAFAKHHFMSLCASYSKYRKLISHYCDHSRFFVIPRPLILKPFVALQDDLEEGANLYSYLAQNACKALPTISVNTSVEDFCGCLNGSGLRWEFVGLIFALAGLASVNSEAEKPFDNETFGADMYTASRICIEICEENNQLNDITIWLRHTHVSLTSNLFGDTSNALYRTFSSLTADLFAMGYHRQISSQFGVPFFMSEARKRIFAAAVCRDMGLATLLERPPFIDCNFCDITYPLDVDEEEILLVGSELDAALQKLNGNGWRIVHERERLLRPATGVRLRYLSSNLRAKVLRLSLGNRMECMTEKCLELYQEYKDNWAEVPLQYRYESTCWDHMSPTSCVLLLATHLDYLYCGFQIQRIHQQEGQGTTVALLDTSVQLLSGMLDFIKQQERFVELRGHYGWIFLFYGLPGAGTLAAELHKHTIEGIPLPPSIPCSRIVRDLSVAISWFENRGLPTHPDYQLCVQICTVISRLLDDTLNQGLVPLQDTATRRVEGQEKKRALEGLNMNGDSNLSDNVPSYSEPFTSEDFLSWVDDLVWDGHVSMEF</sequence>
<dbReference type="GO" id="GO:0008270">
    <property type="term" value="F:zinc ion binding"/>
    <property type="evidence" value="ECO:0007669"/>
    <property type="project" value="InterPro"/>
</dbReference>
<evidence type="ECO:0000256" key="2">
    <source>
        <dbReference type="ARBA" id="ARBA00022723"/>
    </source>
</evidence>
<evidence type="ECO:0000313" key="9">
    <source>
        <dbReference type="EMBL" id="KAB8074822.1"/>
    </source>
</evidence>
<dbReference type="GO" id="GO:0003677">
    <property type="term" value="F:DNA binding"/>
    <property type="evidence" value="ECO:0007669"/>
    <property type="project" value="UniProtKB-KW"/>
</dbReference>
<feature type="region of interest" description="Disordered" evidence="7">
    <location>
        <begin position="52"/>
        <end position="74"/>
    </location>
</feature>
<gene>
    <name evidence="9" type="ORF">BDV29DRAFT_172914</name>
</gene>
<dbReference type="InterPro" id="IPR001138">
    <property type="entry name" value="Zn2Cys6_DnaBD"/>
</dbReference>
<organism evidence="9 10">
    <name type="scientific">Aspergillus leporis</name>
    <dbReference type="NCBI Taxonomy" id="41062"/>
    <lineage>
        <taxon>Eukaryota</taxon>
        <taxon>Fungi</taxon>
        <taxon>Dikarya</taxon>
        <taxon>Ascomycota</taxon>
        <taxon>Pezizomycotina</taxon>
        <taxon>Eurotiomycetes</taxon>
        <taxon>Eurotiomycetidae</taxon>
        <taxon>Eurotiales</taxon>
        <taxon>Aspergillaceae</taxon>
        <taxon>Aspergillus</taxon>
        <taxon>Aspergillus subgen. Circumdati</taxon>
    </lineage>
</organism>
<evidence type="ECO:0000256" key="3">
    <source>
        <dbReference type="ARBA" id="ARBA00023015"/>
    </source>
</evidence>
<dbReference type="CDD" id="cd12148">
    <property type="entry name" value="fungal_TF_MHR"/>
    <property type="match status" value="1"/>
</dbReference>
<dbReference type="OrthoDB" id="4898680at2759"/>
<comment type="subcellular location">
    <subcellularLocation>
        <location evidence="1">Nucleus</location>
    </subcellularLocation>
</comment>